<comment type="catalytic activity">
    <reaction evidence="6">
        <text>2 cob(II)alamin + reduced [electron-transfer flavoprotein] + 2 ATP = 2 adenosylcob(III)alamin + 2 triphosphate + oxidized [electron-transfer flavoprotein] + 3 H(+)</text>
        <dbReference type="Rhea" id="RHEA:28671"/>
        <dbReference type="Rhea" id="RHEA-COMP:10685"/>
        <dbReference type="Rhea" id="RHEA-COMP:10686"/>
        <dbReference type="ChEBI" id="CHEBI:15378"/>
        <dbReference type="ChEBI" id="CHEBI:16304"/>
        <dbReference type="ChEBI" id="CHEBI:18036"/>
        <dbReference type="ChEBI" id="CHEBI:18408"/>
        <dbReference type="ChEBI" id="CHEBI:30616"/>
        <dbReference type="ChEBI" id="CHEBI:57692"/>
        <dbReference type="ChEBI" id="CHEBI:58307"/>
        <dbReference type="EC" id="2.5.1.17"/>
    </reaction>
</comment>
<dbReference type="Pfam" id="PF01923">
    <property type="entry name" value="Cob_adeno_trans"/>
    <property type="match status" value="1"/>
</dbReference>
<dbReference type="EMBL" id="AM746676">
    <property type="protein sequence ID" value="CAN94016.1"/>
    <property type="molecule type" value="Genomic_DNA"/>
</dbReference>
<dbReference type="PANTHER" id="PTHR12213">
    <property type="entry name" value="CORRINOID ADENOSYLTRANSFERASE"/>
    <property type="match status" value="1"/>
</dbReference>
<evidence type="ECO:0000256" key="6">
    <source>
        <dbReference type="RuleBase" id="RU366026"/>
    </source>
</evidence>
<dbReference type="RefSeq" id="WP_012236486.1">
    <property type="nucleotide sequence ID" value="NC_010162.1"/>
</dbReference>
<dbReference type="SUPFAM" id="SSF89028">
    <property type="entry name" value="Cobalamin adenosyltransferase-like"/>
    <property type="match status" value="1"/>
</dbReference>
<keyword evidence="10" id="KW-1185">Reference proteome</keyword>
<dbReference type="eggNOG" id="COG2096">
    <property type="taxonomic scope" value="Bacteria"/>
</dbReference>
<evidence type="ECO:0000256" key="5">
    <source>
        <dbReference type="ARBA" id="ARBA00022840"/>
    </source>
</evidence>
<keyword evidence="3 6" id="KW-0808">Transferase</keyword>
<evidence type="ECO:0000256" key="4">
    <source>
        <dbReference type="ARBA" id="ARBA00022741"/>
    </source>
</evidence>
<gene>
    <name evidence="9" type="ordered locus">sce3856</name>
</gene>
<dbReference type="InterPro" id="IPR029499">
    <property type="entry name" value="PduO-typ"/>
</dbReference>
<dbReference type="InterPro" id="IPR036451">
    <property type="entry name" value="CblAdoTrfase-like_sf"/>
</dbReference>
<dbReference type="NCBIfam" id="TIGR00636">
    <property type="entry name" value="PduO_Nterm"/>
    <property type="match status" value="1"/>
</dbReference>
<dbReference type="BioCyc" id="SCEL448385:SCE_RS19770-MONOMER"/>
<dbReference type="Gene3D" id="1.20.1200.10">
    <property type="entry name" value="Cobalamin adenosyltransferase-like"/>
    <property type="match status" value="1"/>
</dbReference>
<dbReference type="STRING" id="448385.sce3856"/>
<dbReference type="InterPro" id="IPR016030">
    <property type="entry name" value="CblAdoTrfase-like"/>
</dbReference>
<evidence type="ECO:0000313" key="10">
    <source>
        <dbReference type="Proteomes" id="UP000002139"/>
    </source>
</evidence>
<evidence type="ECO:0000256" key="7">
    <source>
        <dbReference type="SAM" id="MobiDB-lite"/>
    </source>
</evidence>
<dbReference type="EC" id="2.5.1.17" evidence="6"/>
<dbReference type="KEGG" id="scl:sce3856"/>
<sequence>MSDDDTRGTGAQTPDGGESGGARVFKAPKITINRVYTRQGDGGLTRLVGGQLVPKDDARIETYGTVDELNALVGAARQTLIELLPGAPSEGAQRLVELGRTLLRVQHELFNLGSILATLPEDVHPKQPRVTQAEIDLLEAEMDRCQADLPPLRSFVLPGGSRLNTDLHVARTVCRRAERCCVRLAQAGHADPHAVRYLNRLSDALFVWSRWAAALLGTPELLWEPDASASGGKAPPA</sequence>
<keyword evidence="4 6" id="KW-0547">Nucleotide-binding</keyword>
<dbReference type="FunFam" id="1.20.1200.10:FF:000001">
    <property type="entry name" value="Cob(I)yrinic acid a,c-diamide adenosyltransferase"/>
    <property type="match status" value="1"/>
</dbReference>
<comment type="catalytic activity">
    <reaction evidence="6">
        <text>2 cob(II)yrinate a,c diamide + reduced [electron-transfer flavoprotein] + 2 ATP = 2 adenosylcob(III)yrinate a,c-diamide + 2 triphosphate + oxidized [electron-transfer flavoprotein] + 3 H(+)</text>
        <dbReference type="Rhea" id="RHEA:11528"/>
        <dbReference type="Rhea" id="RHEA-COMP:10685"/>
        <dbReference type="Rhea" id="RHEA-COMP:10686"/>
        <dbReference type="ChEBI" id="CHEBI:15378"/>
        <dbReference type="ChEBI" id="CHEBI:18036"/>
        <dbReference type="ChEBI" id="CHEBI:30616"/>
        <dbReference type="ChEBI" id="CHEBI:57692"/>
        <dbReference type="ChEBI" id="CHEBI:58307"/>
        <dbReference type="ChEBI" id="CHEBI:58503"/>
        <dbReference type="ChEBI" id="CHEBI:58537"/>
        <dbReference type="EC" id="2.5.1.17"/>
    </reaction>
</comment>
<dbReference type="GO" id="GO:0009236">
    <property type="term" value="P:cobalamin biosynthetic process"/>
    <property type="evidence" value="ECO:0007669"/>
    <property type="project" value="UniProtKB-UniRule"/>
</dbReference>
<evidence type="ECO:0000313" key="9">
    <source>
        <dbReference type="EMBL" id="CAN94016.1"/>
    </source>
</evidence>
<dbReference type="HOGENOM" id="CLU_083486_0_1_7"/>
<evidence type="ECO:0000259" key="8">
    <source>
        <dbReference type="Pfam" id="PF01923"/>
    </source>
</evidence>
<accession>A9GX46</accession>
<proteinExistence type="inferred from homology"/>
<dbReference type="UniPathway" id="UPA00148">
    <property type="reaction ID" value="UER00233"/>
</dbReference>
<dbReference type="AlphaFoldDB" id="A9GX46"/>
<organism evidence="9 10">
    <name type="scientific">Sorangium cellulosum (strain So ce56)</name>
    <name type="common">Polyangium cellulosum (strain So ce56)</name>
    <dbReference type="NCBI Taxonomy" id="448385"/>
    <lineage>
        <taxon>Bacteria</taxon>
        <taxon>Pseudomonadati</taxon>
        <taxon>Myxococcota</taxon>
        <taxon>Polyangia</taxon>
        <taxon>Polyangiales</taxon>
        <taxon>Polyangiaceae</taxon>
        <taxon>Sorangium</taxon>
    </lineage>
</organism>
<keyword evidence="6" id="KW-0169">Cobalamin biosynthesis</keyword>
<keyword evidence="5 6" id="KW-0067">ATP-binding</keyword>
<protein>
    <recommendedName>
        <fullName evidence="6">Corrinoid adenosyltransferase</fullName>
        <ecNumber evidence="6">2.5.1.17</ecNumber>
    </recommendedName>
    <alternativeName>
        <fullName evidence="6">Cob(II)alamin adenosyltransferase</fullName>
    </alternativeName>
    <alternativeName>
        <fullName evidence="6">Cob(II)yrinic acid a,c-diamide adenosyltransferase</fullName>
    </alternativeName>
    <alternativeName>
        <fullName evidence="6">Cobinamide/cobalamin adenosyltransferase</fullName>
    </alternativeName>
</protein>
<comment type="similarity">
    <text evidence="1 6">Belongs to the Cob(I)alamin adenosyltransferase family.</text>
</comment>
<dbReference type="GO" id="GO:0008817">
    <property type="term" value="F:corrinoid adenosyltransferase activity"/>
    <property type="evidence" value="ECO:0007669"/>
    <property type="project" value="UniProtKB-UniRule"/>
</dbReference>
<dbReference type="PANTHER" id="PTHR12213:SF0">
    <property type="entry name" value="CORRINOID ADENOSYLTRANSFERASE MMAB"/>
    <property type="match status" value="1"/>
</dbReference>
<dbReference type="Proteomes" id="UP000002139">
    <property type="component" value="Chromosome"/>
</dbReference>
<comment type="pathway">
    <text evidence="6">Cofactor biosynthesis; adenosylcobalamin biosynthesis; adenosylcobalamin from cob(II)yrinate a,c-diamide: step 2/7.</text>
</comment>
<dbReference type="OrthoDB" id="9778896at2"/>
<reference evidence="9 10" key="1">
    <citation type="journal article" date="2007" name="Nat. Biotechnol.">
        <title>Complete genome sequence of the myxobacterium Sorangium cellulosum.</title>
        <authorList>
            <person name="Schneiker S."/>
            <person name="Perlova O."/>
            <person name="Kaiser O."/>
            <person name="Gerth K."/>
            <person name="Alici A."/>
            <person name="Altmeyer M.O."/>
            <person name="Bartels D."/>
            <person name="Bekel T."/>
            <person name="Beyer S."/>
            <person name="Bode E."/>
            <person name="Bode H.B."/>
            <person name="Bolten C.J."/>
            <person name="Choudhuri J.V."/>
            <person name="Doss S."/>
            <person name="Elnakady Y.A."/>
            <person name="Frank B."/>
            <person name="Gaigalat L."/>
            <person name="Goesmann A."/>
            <person name="Groeger C."/>
            <person name="Gross F."/>
            <person name="Jelsbak L."/>
            <person name="Jelsbak L."/>
            <person name="Kalinowski J."/>
            <person name="Kegler C."/>
            <person name="Knauber T."/>
            <person name="Konietzny S."/>
            <person name="Kopp M."/>
            <person name="Krause L."/>
            <person name="Krug D."/>
            <person name="Linke B."/>
            <person name="Mahmud T."/>
            <person name="Martinez-Arias R."/>
            <person name="McHardy A.C."/>
            <person name="Merai M."/>
            <person name="Meyer F."/>
            <person name="Mormann S."/>
            <person name="Munoz-Dorado J."/>
            <person name="Perez J."/>
            <person name="Pradella S."/>
            <person name="Rachid S."/>
            <person name="Raddatz G."/>
            <person name="Rosenau F."/>
            <person name="Rueckert C."/>
            <person name="Sasse F."/>
            <person name="Scharfe M."/>
            <person name="Schuster S.C."/>
            <person name="Suen G."/>
            <person name="Treuner-Lange A."/>
            <person name="Velicer G.J."/>
            <person name="Vorholter F.-J."/>
            <person name="Weissman K.J."/>
            <person name="Welch R.D."/>
            <person name="Wenzel S.C."/>
            <person name="Whitworth D.E."/>
            <person name="Wilhelm S."/>
            <person name="Wittmann C."/>
            <person name="Bloecker H."/>
            <person name="Puehler A."/>
            <person name="Mueller R."/>
        </authorList>
    </citation>
    <scope>NUCLEOTIDE SEQUENCE [LARGE SCALE GENOMIC DNA]</scope>
    <source>
        <strain evidence="10">So ce56</strain>
    </source>
</reference>
<feature type="region of interest" description="Disordered" evidence="7">
    <location>
        <begin position="1"/>
        <end position="23"/>
    </location>
</feature>
<evidence type="ECO:0000256" key="2">
    <source>
        <dbReference type="ARBA" id="ARBA00011233"/>
    </source>
</evidence>
<dbReference type="GO" id="GO:0005524">
    <property type="term" value="F:ATP binding"/>
    <property type="evidence" value="ECO:0007669"/>
    <property type="project" value="UniProtKB-UniRule"/>
</dbReference>
<evidence type="ECO:0000256" key="1">
    <source>
        <dbReference type="ARBA" id="ARBA00007487"/>
    </source>
</evidence>
<name>A9GX46_SORC5</name>
<evidence type="ECO:0000256" key="3">
    <source>
        <dbReference type="ARBA" id="ARBA00022679"/>
    </source>
</evidence>
<comment type="subunit">
    <text evidence="2">Homotrimer.</text>
</comment>
<feature type="domain" description="Cobalamin adenosyltransferase-like" evidence="8">
    <location>
        <begin position="35"/>
        <end position="212"/>
    </location>
</feature>